<keyword evidence="2" id="KW-0805">Transcription regulation</keyword>
<name>A0A432XGL5_9GAMM</name>
<dbReference type="Proteomes" id="UP000286678">
    <property type="component" value="Unassembled WGS sequence"/>
</dbReference>
<dbReference type="SMART" id="SM00530">
    <property type="entry name" value="HTH_XRE"/>
    <property type="match status" value="1"/>
</dbReference>
<evidence type="ECO:0000259" key="5">
    <source>
        <dbReference type="PROSITE" id="PS50943"/>
    </source>
</evidence>
<dbReference type="PROSITE" id="PS50943">
    <property type="entry name" value="HTH_CROC1"/>
    <property type="match status" value="1"/>
</dbReference>
<keyword evidence="3" id="KW-0238">DNA-binding</keyword>
<evidence type="ECO:0000256" key="4">
    <source>
        <dbReference type="ARBA" id="ARBA00023163"/>
    </source>
</evidence>
<keyword evidence="7" id="KW-1185">Reference proteome</keyword>
<protein>
    <submittedName>
        <fullName evidence="6">Transcriptional regulator</fullName>
    </submittedName>
</protein>
<evidence type="ECO:0000256" key="1">
    <source>
        <dbReference type="ARBA" id="ARBA00006157"/>
    </source>
</evidence>
<comment type="similarity">
    <text evidence="1">Belongs to the ner transcriptional regulatory family.</text>
</comment>
<evidence type="ECO:0000313" key="7">
    <source>
        <dbReference type="Proteomes" id="UP000286678"/>
    </source>
</evidence>
<dbReference type="SUPFAM" id="SSF47413">
    <property type="entry name" value="lambda repressor-like DNA-binding domains"/>
    <property type="match status" value="1"/>
</dbReference>
<feature type="domain" description="HTH cro/C1-type" evidence="5">
    <location>
        <begin position="20"/>
        <end position="59"/>
    </location>
</feature>
<organism evidence="6 7">
    <name type="scientific">Pseudidiomarina aquimaris</name>
    <dbReference type="NCBI Taxonomy" id="641841"/>
    <lineage>
        <taxon>Bacteria</taxon>
        <taxon>Pseudomonadati</taxon>
        <taxon>Pseudomonadota</taxon>
        <taxon>Gammaproteobacteria</taxon>
        <taxon>Alteromonadales</taxon>
        <taxon>Idiomarinaceae</taxon>
        <taxon>Pseudidiomarina</taxon>
    </lineage>
</organism>
<keyword evidence="4" id="KW-0804">Transcription</keyword>
<dbReference type="GO" id="GO:0003677">
    <property type="term" value="F:DNA binding"/>
    <property type="evidence" value="ECO:0007669"/>
    <property type="project" value="UniProtKB-KW"/>
</dbReference>
<comment type="caution">
    <text evidence="6">The sequence shown here is derived from an EMBL/GenBank/DDBJ whole genome shotgun (WGS) entry which is preliminary data.</text>
</comment>
<gene>
    <name evidence="6" type="ORF">CWE21_07935</name>
</gene>
<proteinExistence type="inferred from homology"/>
<evidence type="ECO:0000313" key="6">
    <source>
        <dbReference type="EMBL" id="RUO47762.1"/>
    </source>
</evidence>
<sequence length="92" mass="10313">MDSQKIKMELAKRGFDFSMLAKALGKSPSLISKVASRKARSHAVAAAIAKALGRPIEEVFPDVPEYRVAVPKNRHEREQKERELIALLNDEK</sequence>
<reference evidence="7" key="1">
    <citation type="journal article" date="2018" name="Front. Microbiol.">
        <title>Genome-Based Analysis Reveals the Taxonomy and Diversity of the Family Idiomarinaceae.</title>
        <authorList>
            <person name="Liu Y."/>
            <person name="Lai Q."/>
            <person name="Shao Z."/>
        </authorList>
    </citation>
    <scope>NUCLEOTIDE SEQUENCE [LARGE SCALE GENOMIC DNA]</scope>
    <source>
        <strain evidence="7">SW15</strain>
    </source>
</reference>
<dbReference type="Gene3D" id="1.10.260.40">
    <property type="entry name" value="lambda repressor-like DNA-binding domains"/>
    <property type="match status" value="1"/>
</dbReference>
<dbReference type="InterPro" id="IPR038722">
    <property type="entry name" value="Ner_HTH_dom"/>
</dbReference>
<dbReference type="RefSeq" id="WP_126833908.1">
    <property type="nucleotide sequence ID" value="NZ_PIPT01000005.1"/>
</dbReference>
<dbReference type="Pfam" id="PF13693">
    <property type="entry name" value="HTH_35"/>
    <property type="match status" value="1"/>
</dbReference>
<dbReference type="AlphaFoldDB" id="A0A432XGL5"/>
<dbReference type="InterPro" id="IPR010982">
    <property type="entry name" value="Lambda_DNA-bd_dom_sf"/>
</dbReference>
<dbReference type="EMBL" id="PIPT01000005">
    <property type="protein sequence ID" value="RUO47762.1"/>
    <property type="molecule type" value="Genomic_DNA"/>
</dbReference>
<evidence type="ECO:0000256" key="2">
    <source>
        <dbReference type="ARBA" id="ARBA00023015"/>
    </source>
</evidence>
<dbReference type="InterPro" id="IPR001387">
    <property type="entry name" value="Cro/C1-type_HTH"/>
</dbReference>
<evidence type="ECO:0000256" key="3">
    <source>
        <dbReference type="ARBA" id="ARBA00023125"/>
    </source>
</evidence>
<accession>A0A432XGL5</accession>